<organism evidence="2 3">
    <name type="scientific">Guyanagaster necrorhizus</name>
    <dbReference type="NCBI Taxonomy" id="856835"/>
    <lineage>
        <taxon>Eukaryota</taxon>
        <taxon>Fungi</taxon>
        <taxon>Dikarya</taxon>
        <taxon>Basidiomycota</taxon>
        <taxon>Agaricomycotina</taxon>
        <taxon>Agaricomycetes</taxon>
        <taxon>Agaricomycetidae</taxon>
        <taxon>Agaricales</taxon>
        <taxon>Marasmiineae</taxon>
        <taxon>Physalacriaceae</taxon>
        <taxon>Guyanagaster</taxon>
    </lineage>
</organism>
<feature type="region of interest" description="Disordered" evidence="1">
    <location>
        <begin position="1"/>
        <end position="54"/>
    </location>
</feature>
<name>A0A9P7VIZ1_9AGAR</name>
<dbReference type="AlphaFoldDB" id="A0A9P7VIZ1"/>
<keyword evidence="3" id="KW-1185">Reference proteome</keyword>
<dbReference type="GeneID" id="66100193"/>
<sequence length="179" mass="19605">MTGSRDGMWSHSSTPLSGSPSRVHAGAHRDSRSSPRPSYSAAYTRPQSKKSAAAGTRCSLGLEFLTLKTRDIQVDENKFGFRHPAVLAPNTFAATLDRVILTPGYMKDGAYEPWSGDVSVSRISRKTVNKSSRDEAGSVEMRWQAVMGRSIQVGPSTRSEYPEFIHTAACGIKQSARRR</sequence>
<dbReference type="EMBL" id="MU250566">
    <property type="protein sequence ID" value="KAG7440819.1"/>
    <property type="molecule type" value="Genomic_DNA"/>
</dbReference>
<feature type="compositionally biased region" description="Low complexity" evidence="1">
    <location>
        <begin position="10"/>
        <end position="21"/>
    </location>
</feature>
<protein>
    <submittedName>
        <fullName evidence="2">Uncharacterized protein</fullName>
    </submittedName>
</protein>
<comment type="caution">
    <text evidence="2">The sequence shown here is derived from an EMBL/GenBank/DDBJ whole genome shotgun (WGS) entry which is preliminary data.</text>
</comment>
<dbReference type="Proteomes" id="UP000812287">
    <property type="component" value="Unassembled WGS sequence"/>
</dbReference>
<evidence type="ECO:0000256" key="1">
    <source>
        <dbReference type="SAM" id="MobiDB-lite"/>
    </source>
</evidence>
<gene>
    <name evidence="2" type="ORF">BT62DRAFT_1012221</name>
</gene>
<evidence type="ECO:0000313" key="3">
    <source>
        <dbReference type="Proteomes" id="UP000812287"/>
    </source>
</evidence>
<evidence type="ECO:0000313" key="2">
    <source>
        <dbReference type="EMBL" id="KAG7440819.1"/>
    </source>
</evidence>
<reference evidence="2" key="1">
    <citation type="submission" date="2020-11" db="EMBL/GenBank/DDBJ databases">
        <title>Adaptations for nitrogen fixation in a non-lichenized fungal sporocarp promotes dispersal by wood-feeding termites.</title>
        <authorList>
            <consortium name="DOE Joint Genome Institute"/>
            <person name="Koch R.A."/>
            <person name="Yoon G."/>
            <person name="Arayal U."/>
            <person name="Lail K."/>
            <person name="Amirebrahimi M."/>
            <person name="Labutti K."/>
            <person name="Lipzen A."/>
            <person name="Riley R."/>
            <person name="Barry K."/>
            <person name="Henrissat B."/>
            <person name="Grigoriev I.V."/>
            <person name="Herr J.R."/>
            <person name="Aime M.C."/>
        </authorList>
    </citation>
    <scope>NUCLEOTIDE SEQUENCE</scope>
    <source>
        <strain evidence="2">MCA 3950</strain>
    </source>
</reference>
<dbReference type="RefSeq" id="XP_043034319.1">
    <property type="nucleotide sequence ID" value="XM_043177906.1"/>
</dbReference>
<accession>A0A9P7VIZ1</accession>
<feature type="compositionally biased region" description="Low complexity" evidence="1">
    <location>
        <begin position="34"/>
        <end position="43"/>
    </location>
</feature>
<proteinExistence type="predicted"/>